<dbReference type="GO" id="GO:0006264">
    <property type="term" value="P:mitochondrial DNA replication"/>
    <property type="evidence" value="ECO:0007669"/>
    <property type="project" value="TreeGrafter"/>
</dbReference>
<dbReference type="EMBL" id="JAIZPD010000002">
    <property type="protein sequence ID" value="KAH0966811.1"/>
    <property type="molecule type" value="Genomic_DNA"/>
</dbReference>
<dbReference type="GO" id="GO:0003697">
    <property type="term" value="F:single-stranded DNA binding"/>
    <property type="evidence" value="ECO:0007669"/>
    <property type="project" value="InterPro"/>
</dbReference>
<evidence type="ECO:0000256" key="1">
    <source>
        <dbReference type="ARBA" id="ARBA00023125"/>
    </source>
</evidence>
<dbReference type="Gene3D" id="2.40.50.140">
    <property type="entry name" value="Nucleic acid-binding proteins"/>
    <property type="match status" value="1"/>
</dbReference>
<dbReference type="SUPFAM" id="SSF50249">
    <property type="entry name" value="Nucleic acid-binding proteins"/>
    <property type="match status" value="1"/>
</dbReference>
<keyword evidence="2" id="KW-0496">Mitochondrion</keyword>
<dbReference type="PANTHER" id="PTHR10302:SF0">
    <property type="entry name" value="SINGLE-STRANDED DNA-BINDING PROTEIN, MITOCHONDRIAL"/>
    <property type="match status" value="1"/>
</dbReference>
<accession>A0A9P8SLC3</accession>
<protein>
    <recommendedName>
        <fullName evidence="2">Single-stranded DNA-binding protein</fullName>
    </recommendedName>
</protein>
<dbReference type="PROSITE" id="PS50935">
    <property type="entry name" value="SSB"/>
    <property type="match status" value="1"/>
</dbReference>
<evidence type="ECO:0000313" key="4">
    <source>
        <dbReference type="Proteomes" id="UP000824596"/>
    </source>
</evidence>
<dbReference type="PIRSF" id="PIRSF002070">
    <property type="entry name" value="SSB"/>
    <property type="match status" value="1"/>
</dbReference>
<dbReference type="AlphaFoldDB" id="A0A9P8SLC3"/>
<dbReference type="RefSeq" id="XP_044724324.1">
    <property type="nucleotide sequence ID" value="XM_044860691.1"/>
</dbReference>
<dbReference type="GO" id="GO:0042645">
    <property type="term" value="C:mitochondrial nucleoid"/>
    <property type="evidence" value="ECO:0007669"/>
    <property type="project" value="TreeGrafter"/>
</dbReference>
<dbReference type="NCBIfam" id="TIGR00621">
    <property type="entry name" value="ssb"/>
    <property type="match status" value="1"/>
</dbReference>
<dbReference type="Pfam" id="PF00436">
    <property type="entry name" value="SSB"/>
    <property type="match status" value="1"/>
</dbReference>
<evidence type="ECO:0000256" key="2">
    <source>
        <dbReference type="PIRNR" id="PIRNR002070"/>
    </source>
</evidence>
<comment type="subcellular location">
    <subcellularLocation>
        <location evidence="2">Mitochondrion</location>
    </subcellularLocation>
</comment>
<dbReference type="GeneID" id="68351349"/>
<gene>
    <name evidence="3" type="ORF">HRG_02220</name>
</gene>
<sequence>MSSSLLLRRTAAGARAFSTSPARSLARISIIGNLADTPEVQQTATGRDVIRYAVASNSGPKDNRHTSWFRVSSFVAEGGRRDFMLGLAKGSMVYVDGEITVGQYQDANGQNQRSINIVQRSLEVLKRPASAEQQQEGQ</sequence>
<reference evidence="3" key="1">
    <citation type="submission" date="2021-09" db="EMBL/GenBank/DDBJ databases">
        <title>A high-quality genome of the endoparasitic fungus Hirsutella rhossiliensis with a comparison of Hirsutella genomes reveals transposable elements contributing to genome size variation.</title>
        <authorList>
            <person name="Lin R."/>
            <person name="Jiao Y."/>
            <person name="Sun X."/>
            <person name="Ling J."/>
            <person name="Xie B."/>
            <person name="Cheng X."/>
        </authorList>
    </citation>
    <scope>NUCLEOTIDE SEQUENCE</scope>
    <source>
        <strain evidence="3">HR02</strain>
    </source>
</reference>
<proteinExistence type="predicted"/>
<organism evidence="3 4">
    <name type="scientific">Hirsutella rhossiliensis</name>
    <dbReference type="NCBI Taxonomy" id="111463"/>
    <lineage>
        <taxon>Eukaryota</taxon>
        <taxon>Fungi</taxon>
        <taxon>Dikarya</taxon>
        <taxon>Ascomycota</taxon>
        <taxon>Pezizomycotina</taxon>
        <taxon>Sordariomycetes</taxon>
        <taxon>Hypocreomycetidae</taxon>
        <taxon>Hypocreales</taxon>
        <taxon>Ophiocordycipitaceae</taxon>
        <taxon>Hirsutella</taxon>
    </lineage>
</organism>
<dbReference type="CDD" id="cd04496">
    <property type="entry name" value="SSB_OBF"/>
    <property type="match status" value="1"/>
</dbReference>
<evidence type="ECO:0000313" key="3">
    <source>
        <dbReference type="EMBL" id="KAH0966811.1"/>
    </source>
</evidence>
<dbReference type="OrthoDB" id="1078367at2759"/>
<keyword evidence="1 2" id="KW-0238">DNA-binding</keyword>
<dbReference type="InterPro" id="IPR012340">
    <property type="entry name" value="NA-bd_OB-fold"/>
</dbReference>
<dbReference type="InterPro" id="IPR011344">
    <property type="entry name" value="ssDNA-bd"/>
</dbReference>
<dbReference type="Proteomes" id="UP000824596">
    <property type="component" value="Unassembled WGS sequence"/>
</dbReference>
<dbReference type="PANTHER" id="PTHR10302">
    <property type="entry name" value="SINGLE-STRANDED DNA-BINDING PROTEIN"/>
    <property type="match status" value="1"/>
</dbReference>
<dbReference type="InterPro" id="IPR000424">
    <property type="entry name" value="Primosome_PriB/ssb"/>
</dbReference>
<comment type="caution">
    <text evidence="3">The sequence shown here is derived from an EMBL/GenBank/DDBJ whole genome shotgun (WGS) entry which is preliminary data.</text>
</comment>
<name>A0A9P8SLC3_9HYPO</name>
<keyword evidence="4" id="KW-1185">Reference proteome</keyword>